<dbReference type="PANTHER" id="PTHR11739">
    <property type="entry name" value="CITRATE SYNTHASE"/>
    <property type="match status" value="1"/>
</dbReference>
<dbReference type="GeneID" id="35803602"/>
<evidence type="ECO:0000256" key="6">
    <source>
        <dbReference type="PIRSR" id="PIRSR001369-1"/>
    </source>
</evidence>
<name>A0AB36TG83_ACETH</name>
<dbReference type="InterPro" id="IPR016142">
    <property type="entry name" value="Citrate_synth-like_lrg_a-sub"/>
</dbReference>
<dbReference type="GO" id="GO:0005975">
    <property type="term" value="P:carbohydrate metabolic process"/>
    <property type="evidence" value="ECO:0007669"/>
    <property type="project" value="TreeGrafter"/>
</dbReference>
<gene>
    <name evidence="7" type="ORF">M972_11599</name>
</gene>
<dbReference type="SUPFAM" id="SSF48256">
    <property type="entry name" value="Citrate synthase"/>
    <property type="match status" value="1"/>
</dbReference>
<dbReference type="InterPro" id="IPR036969">
    <property type="entry name" value="Citrate_synthase_sf"/>
</dbReference>
<comment type="pathway">
    <text evidence="1">Carbohydrate metabolism; tricarboxylic acid cycle.</text>
</comment>
<dbReference type="GO" id="GO:0005829">
    <property type="term" value="C:cytosol"/>
    <property type="evidence" value="ECO:0007669"/>
    <property type="project" value="TreeGrafter"/>
</dbReference>
<comment type="caution">
    <text evidence="7">The sequence shown here is derived from an EMBL/GenBank/DDBJ whole genome shotgun (WGS) entry which is preliminary data.</text>
</comment>
<sequence length="456" mass="52034">MMNANFMEFEKNKLEELTELATKCSYIDPELFVKYQVKRGLRDLDGKGVLVGLTEIGEVHSYIIDENEIVPVPGRLIYRGIDIFDLVDGFISEGRFGFEETTYLLLFGDLPTREQLNEFEKLLSSYRELPEEFLNDMILNLPGKDIMNVLARSVLAYYTYDSNPDDTSVKNVLRQCMRLIGSMPTIAVYAYQAMAHYYDRKSLVIHPPRPELSTAENILHMLRPDSKYTDLEARLLDLALVLHAEHGGGNNSTFVTHVVTSTGTDTYSVIAAALGSLKGPRHGGANIKVCQMFEDLKQNVRDWKDDEEIENYLMKLLNKEAFDRAGLIYGIGHAVYSISDPRCILLKEQAEKLAKEKGLEDEFELYDRVERLAPQIIGRVRKMYKGVSANVDFYSGFVYKMLNLPLELYTPIFAISRMSGWAAHRIEEIVNAGKIIRPAYKSVAERRDYVAMKDRK</sequence>
<dbReference type="Pfam" id="PF00285">
    <property type="entry name" value="Citrate_synt"/>
    <property type="match status" value="1"/>
</dbReference>
<dbReference type="Gene3D" id="1.10.230.10">
    <property type="entry name" value="Cytochrome P450-Terp, domain 2"/>
    <property type="match status" value="1"/>
</dbReference>
<feature type="active site" evidence="6">
    <location>
        <position position="392"/>
    </location>
</feature>
<keyword evidence="3 5" id="KW-0808">Transferase</keyword>
<reference evidence="7 8" key="1">
    <citation type="submission" date="2017-09" db="EMBL/GenBank/DDBJ databases">
        <title>Evaluation of Pacific Biosciences Sequencing Technology to Finishing C. thermocellum Genome Sequences.</title>
        <authorList>
            <person name="Brown S."/>
        </authorList>
    </citation>
    <scope>NUCLEOTIDE SEQUENCE [LARGE SCALE GENOMIC DNA]</scope>
    <source>
        <strain evidence="7 8">AD2</strain>
    </source>
</reference>
<dbReference type="CDD" id="cd06113">
    <property type="entry name" value="citrate_synt_like_1_2"/>
    <property type="match status" value="1"/>
</dbReference>
<accession>A0AB36TG83</accession>
<comment type="catalytic activity">
    <reaction evidence="4">
        <text>oxaloacetate + acetyl-CoA + H2O = citrate + CoA + H(+)</text>
        <dbReference type="Rhea" id="RHEA:16845"/>
        <dbReference type="ChEBI" id="CHEBI:15377"/>
        <dbReference type="ChEBI" id="CHEBI:15378"/>
        <dbReference type="ChEBI" id="CHEBI:16452"/>
        <dbReference type="ChEBI" id="CHEBI:16947"/>
        <dbReference type="ChEBI" id="CHEBI:57287"/>
        <dbReference type="ChEBI" id="CHEBI:57288"/>
        <dbReference type="EC" id="2.3.3.16"/>
    </reaction>
</comment>
<dbReference type="PRINTS" id="PR00143">
    <property type="entry name" value="CITRTSNTHASE"/>
</dbReference>
<dbReference type="PIRSF" id="PIRSF001369">
    <property type="entry name" value="Citrate_synth"/>
    <property type="match status" value="1"/>
</dbReference>
<dbReference type="GO" id="GO:0036440">
    <property type="term" value="F:citrate synthase activity"/>
    <property type="evidence" value="ECO:0007669"/>
    <property type="project" value="UniProtKB-EC"/>
</dbReference>
<dbReference type="NCBIfam" id="NF010635">
    <property type="entry name" value="PRK14032.1"/>
    <property type="match status" value="1"/>
</dbReference>
<evidence type="ECO:0000256" key="4">
    <source>
        <dbReference type="ARBA" id="ARBA00049288"/>
    </source>
</evidence>
<evidence type="ECO:0000256" key="3">
    <source>
        <dbReference type="ARBA" id="ARBA00022679"/>
    </source>
</evidence>
<dbReference type="AlphaFoldDB" id="A0AB36TG83"/>
<proteinExistence type="inferred from homology"/>
<evidence type="ECO:0000313" key="8">
    <source>
        <dbReference type="Proteomes" id="UP000223596"/>
    </source>
</evidence>
<dbReference type="Proteomes" id="UP000223596">
    <property type="component" value="Unassembled WGS sequence"/>
</dbReference>
<dbReference type="GO" id="GO:0006099">
    <property type="term" value="P:tricarboxylic acid cycle"/>
    <property type="evidence" value="ECO:0007669"/>
    <property type="project" value="InterPro"/>
</dbReference>
<evidence type="ECO:0000256" key="2">
    <source>
        <dbReference type="ARBA" id="ARBA00010566"/>
    </source>
</evidence>
<dbReference type="InterPro" id="IPR016143">
    <property type="entry name" value="Citrate_synth-like_sm_a-sub"/>
</dbReference>
<feature type="active site" evidence="6">
    <location>
        <position position="333"/>
    </location>
</feature>
<dbReference type="EMBL" id="PDBW01000001">
    <property type="protein sequence ID" value="PFH01855.1"/>
    <property type="molecule type" value="Genomic_DNA"/>
</dbReference>
<dbReference type="RefSeq" id="WP_003514851.1">
    <property type="nucleotide sequence ID" value="NZ_CP013828.1"/>
</dbReference>
<evidence type="ECO:0000256" key="1">
    <source>
        <dbReference type="ARBA" id="ARBA00005163"/>
    </source>
</evidence>
<evidence type="ECO:0000313" key="7">
    <source>
        <dbReference type="EMBL" id="PFH01855.1"/>
    </source>
</evidence>
<dbReference type="PANTHER" id="PTHR11739:SF4">
    <property type="entry name" value="CITRATE SYNTHASE, PEROXISOMAL"/>
    <property type="match status" value="1"/>
</dbReference>
<comment type="similarity">
    <text evidence="2 5">Belongs to the citrate synthase family.</text>
</comment>
<protein>
    <recommendedName>
        <fullName evidence="5">Citrate synthase</fullName>
    </recommendedName>
</protein>
<evidence type="ECO:0000256" key="5">
    <source>
        <dbReference type="PIRNR" id="PIRNR001369"/>
    </source>
</evidence>
<organism evidence="7 8">
    <name type="scientific">Acetivibrio thermocellus AD2</name>
    <dbReference type="NCBI Taxonomy" id="1138384"/>
    <lineage>
        <taxon>Bacteria</taxon>
        <taxon>Bacillati</taxon>
        <taxon>Bacillota</taxon>
        <taxon>Clostridia</taxon>
        <taxon>Eubacteriales</taxon>
        <taxon>Oscillospiraceae</taxon>
        <taxon>Acetivibrio</taxon>
    </lineage>
</organism>
<dbReference type="Gene3D" id="1.10.580.10">
    <property type="entry name" value="Citrate Synthase, domain 1"/>
    <property type="match status" value="1"/>
</dbReference>
<dbReference type="InterPro" id="IPR002020">
    <property type="entry name" value="Citrate_synthase"/>
</dbReference>
<dbReference type="InterPro" id="IPR024176">
    <property type="entry name" value="Citrate_synthase_bac-typ"/>
</dbReference>